<keyword evidence="4" id="KW-1185">Reference proteome</keyword>
<dbReference type="SUPFAM" id="SSF54534">
    <property type="entry name" value="FKBP-like"/>
    <property type="match status" value="1"/>
</dbReference>
<feature type="domain" description="PPIase FKBP-type" evidence="2">
    <location>
        <begin position="117"/>
        <end position="224"/>
    </location>
</feature>
<dbReference type="Gene3D" id="3.10.50.40">
    <property type="match status" value="1"/>
</dbReference>
<reference evidence="3 4" key="1">
    <citation type="journal article" date="2015" name="Genome Biol. Evol.">
        <title>Comparative Genomics of a Bacterivorous Green Alga Reveals Evolutionary Causalities and Consequences of Phago-Mixotrophic Mode of Nutrition.</title>
        <authorList>
            <person name="Burns J.A."/>
            <person name="Paasch A."/>
            <person name="Narechania A."/>
            <person name="Kim E."/>
        </authorList>
    </citation>
    <scope>NUCLEOTIDE SEQUENCE [LARGE SCALE GENOMIC DNA]</scope>
    <source>
        <strain evidence="3 4">PLY_AMNH</strain>
    </source>
</reference>
<dbReference type="AlphaFoldDB" id="A0AAE0FSF1"/>
<protein>
    <recommendedName>
        <fullName evidence="1">peptidylprolyl isomerase</fullName>
        <ecNumber evidence="1">5.2.1.8</ecNumber>
    </recommendedName>
</protein>
<dbReference type="InterPro" id="IPR001179">
    <property type="entry name" value="PPIase_FKBP_dom"/>
</dbReference>
<dbReference type="Pfam" id="PF00254">
    <property type="entry name" value="FKBP_C"/>
    <property type="match status" value="1"/>
</dbReference>
<name>A0AAE0FSF1_9CHLO</name>
<sequence>MSLPVPVANLALRCVLNSPLGVVDISTARRNSVQGYQTSAHQKKNRAVIFSVQGNEKDEGRSGRATGRRVALLGGLLAAKALQTPKSAEAAACELQKAGSLQYCDIRVGKGEALKAGDLVEVVYSGSDVESREVFDASPADEPFEFYLGDDEVLKGWEQGMMGVGNMPPMRYGGVRKLIVPAKLAYGEQGYACKYDLTGKARGGMNCLVNPGSSIELVVGVLEQ</sequence>
<keyword evidence="1" id="KW-0413">Isomerase</keyword>
<dbReference type="EC" id="5.2.1.8" evidence="1"/>
<organism evidence="3 4">
    <name type="scientific">Cymbomonas tetramitiformis</name>
    <dbReference type="NCBI Taxonomy" id="36881"/>
    <lineage>
        <taxon>Eukaryota</taxon>
        <taxon>Viridiplantae</taxon>
        <taxon>Chlorophyta</taxon>
        <taxon>Pyramimonadophyceae</taxon>
        <taxon>Pyramimonadales</taxon>
        <taxon>Pyramimonadaceae</taxon>
        <taxon>Cymbomonas</taxon>
    </lineage>
</organism>
<dbReference type="InterPro" id="IPR044183">
    <property type="entry name" value="PNSL4/FKBP13-like"/>
</dbReference>
<evidence type="ECO:0000313" key="4">
    <source>
        <dbReference type="Proteomes" id="UP001190700"/>
    </source>
</evidence>
<dbReference type="PANTHER" id="PTHR47833:SF2">
    <property type="entry name" value="PEPTIDYLPROLYL ISOMERASE"/>
    <property type="match status" value="1"/>
</dbReference>
<evidence type="ECO:0000259" key="2">
    <source>
        <dbReference type="PROSITE" id="PS50059"/>
    </source>
</evidence>
<accession>A0AAE0FSF1</accession>
<dbReference type="GO" id="GO:0003755">
    <property type="term" value="F:peptidyl-prolyl cis-trans isomerase activity"/>
    <property type="evidence" value="ECO:0007669"/>
    <property type="project" value="UniProtKB-KW"/>
</dbReference>
<dbReference type="EMBL" id="LGRX02014207">
    <property type="protein sequence ID" value="KAK3265015.1"/>
    <property type="molecule type" value="Genomic_DNA"/>
</dbReference>
<dbReference type="PANTHER" id="PTHR47833">
    <property type="entry name" value="PHOTOSYNTHETIC NDH SUBUNIT OF LUMENAL LOCATION 4, CHLOROPLASTIC"/>
    <property type="match status" value="1"/>
</dbReference>
<dbReference type="InterPro" id="IPR046357">
    <property type="entry name" value="PPIase_dom_sf"/>
</dbReference>
<comment type="catalytic activity">
    <reaction evidence="1">
        <text>[protein]-peptidylproline (omega=180) = [protein]-peptidylproline (omega=0)</text>
        <dbReference type="Rhea" id="RHEA:16237"/>
        <dbReference type="Rhea" id="RHEA-COMP:10747"/>
        <dbReference type="Rhea" id="RHEA-COMP:10748"/>
        <dbReference type="ChEBI" id="CHEBI:83833"/>
        <dbReference type="ChEBI" id="CHEBI:83834"/>
        <dbReference type="EC" id="5.2.1.8"/>
    </reaction>
</comment>
<evidence type="ECO:0000313" key="3">
    <source>
        <dbReference type="EMBL" id="KAK3265015.1"/>
    </source>
</evidence>
<proteinExistence type="predicted"/>
<comment type="caution">
    <text evidence="3">The sequence shown here is derived from an EMBL/GenBank/DDBJ whole genome shotgun (WGS) entry which is preliminary data.</text>
</comment>
<gene>
    <name evidence="3" type="ORF">CYMTET_26274</name>
</gene>
<evidence type="ECO:0000256" key="1">
    <source>
        <dbReference type="PROSITE-ProRule" id="PRU00277"/>
    </source>
</evidence>
<dbReference type="PROSITE" id="PS50059">
    <property type="entry name" value="FKBP_PPIASE"/>
    <property type="match status" value="1"/>
</dbReference>
<dbReference type="GO" id="GO:0009507">
    <property type="term" value="C:chloroplast"/>
    <property type="evidence" value="ECO:0007669"/>
    <property type="project" value="InterPro"/>
</dbReference>
<keyword evidence="1" id="KW-0697">Rotamase</keyword>
<dbReference type="Proteomes" id="UP001190700">
    <property type="component" value="Unassembled WGS sequence"/>
</dbReference>